<comment type="caution">
    <text evidence="2">The sequence shown here is derived from an EMBL/GenBank/DDBJ whole genome shotgun (WGS) entry which is preliminary data.</text>
</comment>
<dbReference type="EMBL" id="JBFCZG010000010">
    <property type="protein sequence ID" value="KAL3417787.1"/>
    <property type="molecule type" value="Genomic_DNA"/>
</dbReference>
<accession>A0ABR4P3N3</accession>
<proteinExistence type="predicted"/>
<name>A0ABR4P3N3_9HELO</name>
<feature type="region of interest" description="Disordered" evidence="1">
    <location>
        <begin position="28"/>
        <end position="58"/>
    </location>
</feature>
<keyword evidence="3" id="KW-1185">Reference proteome</keyword>
<evidence type="ECO:0000256" key="1">
    <source>
        <dbReference type="SAM" id="MobiDB-lite"/>
    </source>
</evidence>
<evidence type="ECO:0000313" key="3">
    <source>
        <dbReference type="Proteomes" id="UP001629113"/>
    </source>
</evidence>
<organism evidence="2 3">
    <name type="scientific">Phlyctema vagabunda</name>
    <dbReference type="NCBI Taxonomy" id="108571"/>
    <lineage>
        <taxon>Eukaryota</taxon>
        <taxon>Fungi</taxon>
        <taxon>Dikarya</taxon>
        <taxon>Ascomycota</taxon>
        <taxon>Pezizomycotina</taxon>
        <taxon>Leotiomycetes</taxon>
        <taxon>Helotiales</taxon>
        <taxon>Dermateaceae</taxon>
        <taxon>Phlyctema</taxon>
    </lineage>
</organism>
<dbReference type="Proteomes" id="UP001629113">
    <property type="component" value="Unassembled WGS sequence"/>
</dbReference>
<evidence type="ECO:0000313" key="2">
    <source>
        <dbReference type="EMBL" id="KAL3417787.1"/>
    </source>
</evidence>
<reference evidence="2 3" key="1">
    <citation type="submission" date="2024-06" db="EMBL/GenBank/DDBJ databases">
        <title>Complete genome of Phlyctema vagabunda strain 19-DSS-EL-015.</title>
        <authorList>
            <person name="Fiorenzani C."/>
        </authorList>
    </citation>
    <scope>NUCLEOTIDE SEQUENCE [LARGE SCALE GENOMIC DNA]</scope>
    <source>
        <strain evidence="2 3">19-DSS-EL-015</strain>
    </source>
</reference>
<feature type="compositionally biased region" description="Basic and acidic residues" evidence="1">
    <location>
        <begin position="47"/>
        <end position="58"/>
    </location>
</feature>
<gene>
    <name evidence="2" type="ORF">PVAG01_10797</name>
</gene>
<protein>
    <submittedName>
        <fullName evidence="2">Uncharacterized protein</fullName>
    </submittedName>
</protein>
<sequence length="132" mass="15705">MGRKLTYTRPDGELALYQFIPPVPSFKEKEADPWVQPANQNERKRKREETEEEKCLREREERSTMEVVHNMKPWDGNYVDCPYRGPPSEERLAEIFAALAITRQERIDWIPVEKARRAEIEKEQMANRKNDS</sequence>